<sequence>MKAENRDFPLLFFLLTLGFSWLFWTPLALQAHGWLTLPAPLADFLAGAFNPAPWMPSLMGILLTLIYEGWQGLTAWLKNGLNPRRLGRAGWLMTIFLPLGIFLGAHLIEALIRQHPPDLSVLSNPPLALFAPLVILFTSGPLQEEFGWRGFALPRLLRRFNALTASVWLGFFWWLWHLPLVFIPGKFMVSTLTLFLLLLVEIVLTAVLMTWVYRRTQHSILAALVFHTVMNYSIWVLLPSMQVSAGLILITCALLALAVAGLVLREERQQSQLA</sequence>
<evidence type="ECO:0000313" key="3">
    <source>
        <dbReference type="EMBL" id="BAJ65086.1"/>
    </source>
</evidence>
<feature type="transmembrane region" description="Helical" evidence="1">
    <location>
        <begin position="89"/>
        <end position="108"/>
    </location>
</feature>
<dbReference type="STRING" id="926569.ANT_30600"/>
<dbReference type="InterPro" id="IPR003675">
    <property type="entry name" value="Rce1/LyrA-like_dom"/>
</dbReference>
<keyword evidence="4" id="KW-1185">Reference proteome</keyword>
<dbReference type="GO" id="GO:0080120">
    <property type="term" value="P:CAAX-box protein maturation"/>
    <property type="evidence" value="ECO:0007669"/>
    <property type="project" value="UniProtKB-ARBA"/>
</dbReference>
<evidence type="ECO:0000313" key="4">
    <source>
        <dbReference type="Proteomes" id="UP000008922"/>
    </source>
</evidence>
<name>E8N2T6_ANATU</name>
<dbReference type="GO" id="GO:0004175">
    <property type="term" value="F:endopeptidase activity"/>
    <property type="evidence" value="ECO:0007669"/>
    <property type="project" value="UniProtKB-ARBA"/>
</dbReference>
<feature type="transmembrane region" description="Helical" evidence="1">
    <location>
        <begin position="128"/>
        <end position="148"/>
    </location>
</feature>
<dbReference type="RefSeq" id="WP_013561427.1">
    <property type="nucleotide sequence ID" value="NC_014960.1"/>
</dbReference>
<dbReference type="HOGENOM" id="CLU_064706_4_0_0"/>
<dbReference type="InterPro" id="IPR042150">
    <property type="entry name" value="MmRce1-like"/>
</dbReference>
<dbReference type="PANTHER" id="PTHR35797">
    <property type="entry name" value="PROTEASE-RELATED"/>
    <property type="match status" value="1"/>
</dbReference>
<dbReference type="Pfam" id="PF02517">
    <property type="entry name" value="Rce1-like"/>
    <property type="match status" value="1"/>
</dbReference>
<dbReference type="AlphaFoldDB" id="E8N2T6"/>
<feature type="transmembrane region" description="Helical" evidence="1">
    <location>
        <begin position="54"/>
        <end position="77"/>
    </location>
</feature>
<protein>
    <submittedName>
        <fullName evidence="3">Hypothetical membrane protein</fullName>
    </submittedName>
</protein>
<dbReference type="eggNOG" id="COG1266">
    <property type="taxonomic scope" value="Bacteria"/>
</dbReference>
<dbReference type="EMBL" id="AP012029">
    <property type="protein sequence ID" value="BAJ65086.1"/>
    <property type="molecule type" value="Genomic_DNA"/>
</dbReference>
<keyword evidence="1" id="KW-0472">Membrane</keyword>
<feature type="transmembrane region" description="Helical" evidence="1">
    <location>
        <begin position="160"/>
        <end position="176"/>
    </location>
</feature>
<keyword evidence="1" id="KW-0812">Transmembrane</keyword>
<feature type="transmembrane region" description="Helical" evidence="1">
    <location>
        <begin position="244"/>
        <end position="264"/>
    </location>
</feature>
<dbReference type="InParanoid" id="E8N2T6"/>
<dbReference type="OrthoDB" id="3693644at2"/>
<reference evidence="3 4" key="1">
    <citation type="submission" date="2010-12" db="EMBL/GenBank/DDBJ databases">
        <title>Whole genome sequence of Anaerolinea thermophila UNI-1.</title>
        <authorList>
            <person name="Narita-Yamada S."/>
            <person name="Kishi E."/>
            <person name="Watanabe Y."/>
            <person name="Takasaki K."/>
            <person name="Ankai A."/>
            <person name="Oguchi A."/>
            <person name="Fukui S."/>
            <person name="Takahashi M."/>
            <person name="Yashiro I."/>
            <person name="Hosoyama A."/>
            <person name="Sekiguchi Y."/>
            <person name="Hanada S."/>
            <person name="Fujita N."/>
        </authorList>
    </citation>
    <scope>NUCLEOTIDE SEQUENCE [LARGE SCALE GENOMIC DNA]</scope>
    <source>
        <strain evidence="4">DSM 14523 / JCM 11388 / NBRC 100420 / UNI-1</strain>
    </source>
</reference>
<dbReference type="PANTHER" id="PTHR35797:SF1">
    <property type="entry name" value="PROTEASE"/>
    <property type="match status" value="1"/>
</dbReference>
<keyword evidence="1" id="KW-1133">Transmembrane helix</keyword>
<feature type="transmembrane region" description="Helical" evidence="1">
    <location>
        <begin position="188"/>
        <end position="213"/>
    </location>
</feature>
<dbReference type="TCDB" id="9.B.2.3.2">
    <property type="family name" value="the integral membrane caax protease-2 (caax protease2) family"/>
</dbReference>
<proteinExistence type="predicted"/>
<dbReference type="Proteomes" id="UP000008922">
    <property type="component" value="Chromosome"/>
</dbReference>
<organism evidence="3 4">
    <name type="scientific">Anaerolinea thermophila (strain DSM 14523 / JCM 11388 / NBRC 100420 / UNI-1)</name>
    <dbReference type="NCBI Taxonomy" id="926569"/>
    <lineage>
        <taxon>Bacteria</taxon>
        <taxon>Bacillati</taxon>
        <taxon>Chloroflexota</taxon>
        <taxon>Anaerolineae</taxon>
        <taxon>Anaerolineales</taxon>
        <taxon>Anaerolineaceae</taxon>
        <taxon>Anaerolinea</taxon>
    </lineage>
</organism>
<evidence type="ECO:0000259" key="2">
    <source>
        <dbReference type="Pfam" id="PF02517"/>
    </source>
</evidence>
<accession>E8N2T6</accession>
<feature type="domain" description="CAAX prenyl protease 2/Lysostaphin resistance protein A-like" evidence="2">
    <location>
        <begin position="129"/>
        <end position="232"/>
    </location>
</feature>
<gene>
    <name evidence="3" type="ordered locus">ANT_30600</name>
</gene>
<evidence type="ECO:0000256" key="1">
    <source>
        <dbReference type="SAM" id="Phobius"/>
    </source>
</evidence>
<dbReference type="KEGG" id="atm:ANT_30600"/>
<feature type="transmembrane region" description="Helical" evidence="1">
    <location>
        <begin position="220"/>
        <end position="238"/>
    </location>
</feature>